<reference evidence="2" key="3">
    <citation type="submission" date="2022-06" db="UniProtKB">
        <authorList>
            <consortium name="EnsemblPlants"/>
        </authorList>
    </citation>
    <scope>IDENTIFICATION</scope>
</reference>
<organism evidence="2 3">
    <name type="scientific">Triticum urartu</name>
    <name type="common">Red wild einkorn</name>
    <name type="synonym">Crithodium urartu</name>
    <dbReference type="NCBI Taxonomy" id="4572"/>
    <lineage>
        <taxon>Eukaryota</taxon>
        <taxon>Viridiplantae</taxon>
        <taxon>Streptophyta</taxon>
        <taxon>Embryophyta</taxon>
        <taxon>Tracheophyta</taxon>
        <taxon>Spermatophyta</taxon>
        <taxon>Magnoliopsida</taxon>
        <taxon>Liliopsida</taxon>
        <taxon>Poales</taxon>
        <taxon>Poaceae</taxon>
        <taxon>BOP clade</taxon>
        <taxon>Pooideae</taxon>
        <taxon>Triticodae</taxon>
        <taxon>Triticeae</taxon>
        <taxon>Triticinae</taxon>
        <taxon>Triticum</taxon>
    </lineage>
</organism>
<feature type="region of interest" description="Disordered" evidence="1">
    <location>
        <begin position="46"/>
        <end position="90"/>
    </location>
</feature>
<feature type="compositionally biased region" description="Basic residues" evidence="1">
    <location>
        <begin position="49"/>
        <end position="58"/>
    </location>
</feature>
<proteinExistence type="predicted"/>
<dbReference type="AlphaFoldDB" id="A0A8R7PCX8"/>
<dbReference type="EnsemblPlants" id="TuG1812G0200002345.01.T02">
    <property type="protein sequence ID" value="TuG1812G0200002345.01.T02.cds280024"/>
    <property type="gene ID" value="TuG1812G0200002345.01"/>
</dbReference>
<dbReference type="Proteomes" id="UP000015106">
    <property type="component" value="Chromosome 2"/>
</dbReference>
<name>A0A8R7PCX8_TRIUA</name>
<evidence type="ECO:0000256" key="1">
    <source>
        <dbReference type="SAM" id="MobiDB-lite"/>
    </source>
</evidence>
<reference evidence="3" key="1">
    <citation type="journal article" date="2013" name="Nature">
        <title>Draft genome of the wheat A-genome progenitor Triticum urartu.</title>
        <authorList>
            <person name="Ling H.Q."/>
            <person name="Zhao S."/>
            <person name="Liu D."/>
            <person name="Wang J."/>
            <person name="Sun H."/>
            <person name="Zhang C."/>
            <person name="Fan H."/>
            <person name="Li D."/>
            <person name="Dong L."/>
            <person name="Tao Y."/>
            <person name="Gao C."/>
            <person name="Wu H."/>
            <person name="Li Y."/>
            <person name="Cui Y."/>
            <person name="Guo X."/>
            <person name="Zheng S."/>
            <person name="Wang B."/>
            <person name="Yu K."/>
            <person name="Liang Q."/>
            <person name="Yang W."/>
            <person name="Lou X."/>
            <person name="Chen J."/>
            <person name="Feng M."/>
            <person name="Jian J."/>
            <person name="Zhang X."/>
            <person name="Luo G."/>
            <person name="Jiang Y."/>
            <person name="Liu J."/>
            <person name="Wang Z."/>
            <person name="Sha Y."/>
            <person name="Zhang B."/>
            <person name="Wu H."/>
            <person name="Tang D."/>
            <person name="Shen Q."/>
            <person name="Xue P."/>
            <person name="Zou S."/>
            <person name="Wang X."/>
            <person name="Liu X."/>
            <person name="Wang F."/>
            <person name="Yang Y."/>
            <person name="An X."/>
            <person name="Dong Z."/>
            <person name="Zhang K."/>
            <person name="Zhang X."/>
            <person name="Luo M.C."/>
            <person name="Dvorak J."/>
            <person name="Tong Y."/>
            <person name="Wang J."/>
            <person name="Yang H."/>
            <person name="Li Z."/>
            <person name="Wang D."/>
            <person name="Zhang A."/>
            <person name="Wang J."/>
        </authorList>
    </citation>
    <scope>NUCLEOTIDE SEQUENCE</scope>
    <source>
        <strain evidence="3">cv. G1812</strain>
    </source>
</reference>
<keyword evidence="3" id="KW-1185">Reference proteome</keyword>
<dbReference type="Gramene" id="TuG1812G0200002345.01.T02">
    <property type="protein sequence ID" value="TuG1812G0200002345.01.T02.cds280024"/>
    <property type="gene ID" value="TuG1812G0200002345.01"/>
</dbReference>
<evidence type="ECO:0000313" key="2">
    <source>
        <dbReference type="EnsemblPlants" id="TuG1812G0200002345.01.T02.cds280024"/>
    </source>
</evidence>
<accession>A0A8R7PCX8</accession>
<evidence type="ECO:0000313" key="3">
    <source>
        <dbReference type="Proteomes" id="UP000015106"/>
    </source>
</evidence>
<sequence>MHRKRARADKEVEESRNRHVKAMIDLVFISSSTWFAQIMRTKIKPASYGKRKGKKMARKPSGEGSRERKVKKTEYRSTQDSRRRFSSPSHARILHVRCAAKGKKRPNRPVAVVRAQRFINKRGRERLRGVCVCVLTGRPSFFQELEEERSIDLVLLEYTH</sequence>
<protein>
    <submittedName>
        <fullName evidence="2">Uncharacterized protein</fullName>
    </submittedName>
</protein>
<feature type="compositionally biased region" description="Basic and acidic residues" evidence="1">
    <location>
        <begin position="60"/>
        <end position="83"/>
    </location>
</feature>
<reference evidence="2" key="2">
    <citation type="submission" date="2018-03" db="EMBL/GenBank/DDBJ databases">
        <title>The Triticum urartu genome reveals the dynamic nature of wheat genome evolution.</title>
        <authorList>
            <person name="Ling H."/>
            <person name="Ma B."/>
            <person name="Shi X."/>
            <person name="Liu H."/>
            <person name="Dong L."/>
            <person name="Sun H."/>
            <person name="Cao Y."/>
            <person name="Gao Q."/>
            <person name="Zheng S."/>
            <person name="Li Y."/>
            <person name="Yu Y."/>
            <person name="Du H."/>
            <person name="Qi M."/>
            <person name="Li Y."/>
            <person name="Yu H."/>
            <person name="Cui Y."/>
            <person name="Wang N."/>
            <person name="Chen C."/>
            <person name="Wu H."/>
            <person name="Zhao Y."/>
            <person name="Zhang J."/>
            <person name="Li Y."/>
            <person name="Zhou W."/>
            <person name="Zhang B."/>
            <person name="Hu W."/>
            <person name="Eijk M."/>
            <person name="Tang J."/>
            <person name="Witsenboer H."/>
            <person name="Zhao S."/>
            <person name="Li Z."/>
            <person name="Zhang A."/>
            <person name="Wang D."/>
            <person name="Liang C."/>
        </authorList>
    </citation>
    <scope>NUCLEOTIDE SEQUENCE [LARGE SCALE GENOMIC DNA]</scope>
    <source>
        <strain evidence="2">cv. G1812</strain>
    </source>
</reference>